<dbReference type="EMBL" id="NXIE01000002">
    <property type="protein sequence ID" value="RXK13458.1"/>
    <property type="molecule type" value="Genomic_DNA"/>
</dbReference>
<dbReference type="Proteomes" id="UP000289718">
    <property type="component" value="Unassembled WGS sequence"/>
</dbReference>
<evidence type="ECO:0000313" key="3">
    <source>
        <dbReference type="Proteomes" id="UP000289718"/>
    </source>
</evidence>
<dbReference type="InterPro" id="IPR007462">
    <property type="entry name" value="COV1-like"/>
</dbReference>
<feature type="transmembrane region" description="Helical" evidence="1">
    <location>
        <begin position="20"/>
        <end position="41"/>
    </location>
</feature>
<keyword evidence="1" id="KW-0812">Transmembrane</keyword>
<evidence type="ECO:0000256" key="1">
    <source>
        <dbReference type="SAM" id="Phobius"/>
    </source>
</evidence>
<keyword evidence="3" id="KW-1185">Reference proteome</keyword>
<keyword evidence="1" id="KW-0472">Membrane</keyword>
<keyword evidence="1" id="KW-1133">Transmembrane helix</keyword>
<dbReference type="Pfam" id="PF04367">
    <property type="entry name" value="DUF502"/>
    <property type="match status" value="1"/>
</dbReference>
<feature type="transmembrane region" description="Helical" evidence="1">
    <location>
        <begin position="64"/>
        <end position="85"/>
    </location>
</feature>
<gene>
    <name evidence="2" type="ORF">CP965_06555</name>
</gene>
<dbReference type="OrthoDB" id="9780267at2"/>
<protein>
    <recommendedName>
        <fullName evidence="4">DUF502 domain-containing protein</fullName>
    </recommendedName>
</protein>
<dbReference type="AlphaFoldDB" id="A0A4Q1AXE7"/>
<evidence type="ECO:0000313" key="2">
    <source>
        <dbReference type="EMBL" id="RXK13458.1"/>
    </source>
</evidence>
<reference evidence="2 3" key="1">
    <citation type="submission" date="2017-09" db="EMBL/GenBank/DDBJ databases">
        <title>Genomics of the genus Arcobacter.</title>
        <authorList>
            <person name="Perez-Cataluna A."/>
            <person name="Figueras M.J."/>
            <person name="Salas-Masso N."/>
        </authorList>
    </citation>
    <scope>NUCLEOTIDE SEQUENCE [LARGE SCALE GENOMIC DNA]</scope>
    <source>
        <strain evidence="2 3">F156-34</strain>
    </source>
</reference>
<name>A0A4Q1AXE7_9BACT</name>
<proteinExistence type="predicted"/>
<dbReference type="RefSeq" id="WP_129061280.1">
    <property type="nucleotide sequence ID" value="NZ_NXIE01000002.1"/>
</dbReference>
<comment type="caution">
    <text evidence="2">The sequence shown here is derived from an EMBL/GenBank/DDBJ whole genome shotgun (WGS) entry which is preliminary data.</text>
</comment>
<sequence>MLDTIKKYFSYGKNHVFTVILKGLFWLAPIAAITVIILWVYEKINALTGSMFDLLGFEAEKFPFLWTIVGVILMAFFAYILGVFAETRLVALIQKAYSKIPGYATIKELINIFNTSKSGEKKVLVVLIRGFSKDDYNVGLMYSTKESVVKDHYTVVLSMTPIPNGGYMFEVHKDKIRVIQEASFDSNLQYLLSMGVKSLADIINVEPRKIEEFKTLSEFLENNIDKKEI</sequence>
<organism evidence="2 3">
    <name type="scientific">Halarcobacter mediterraneus</name>
    <dbReference type="NCBI Taxonomy" id="2023153"/>
    <lineage>
        <taxon>Bacteria</taxon>
        <taxon>Pseudomonadati</taxon>
        <taxon>Campylobacterota</taxon>
        <taxon>Epsilonproteobacteria</taxon>
        <taxon>Campylobacterales</taxon>
        <taxon>Arcobacteraceae</taxon>
        <taxon>Halarcobacter</taxon>
    </lineage>
</organism>
<evidence type="ECO:0008006" key="4">
    <source>
        <dbReference type="Google" id="ProtNLM"/>
    </source>
</evidence>
<accession>A0A4Q1AXE7</accession>